<keyword evidence="2" id="KW-1185">Reference proteome</keyword>
<protein>
    <submittedName>
        <fullName evidence="1">Uncharacterized protein</fullName>
    </submittedName>
</protein>
<dbReference type="KEGG" id="dbk:DGMP_13720"/>
<dbReference type="EMBL" id="AP024086">
    <property type="protein sequence ID" value="BCL60679.1"/>
    <property type="molecule type" value="Genomic_DNA"/>
</dbReference>
<name>A0A8D5JGW1_9BACT</name>
<sequence>MNDDNAERLERESMLGNLPSEKDEAITFKKAFLPRGHGIYKQFGRCYRSFRIKAWSDFFRNFGFEILETTPLLLYGPSERPVIPTTAIFERTGICSSVLFVLQLKKEEK</sequence>
<dbReference type="Proteomes" id="UP000826725">
    <property type="component" value="Chromosome"/>
</dbReference>
<accession>A0A8D5JGW1</accession>
<evidence type="ECO:0000313" key="2">
    <source>
        <dbReference type="Proteomes" id="UP000826725"/>
    </source>
</evidence>
<reference evidence="1" key="1">
    <citation type="submission" date="2020-09" db="EMBL/GenBank/DDBJ databases">
        <title>Desulfogranum mesoprofundum gen. nov., sp. nov., a novel mesophilic, sulfate-reducing chemolithoautotroph isolated from a deep-sea hydrothermal vent chimney in the Suiyo Seamount.</title>
        <authorList>
            <person name="Hashimoto Y."/>
            <person name="Nakagawa S."/>
        </authorList>
    </citation>
    <scope>NUCLEOTIDE SEQUENCE</scope>
    <source>
        <strain evidence="1">KT2</strain>
    </source>
</reference>
<dbReference type="AlphaFoldDB" id="A0A8D5JGW1"/>
<evidence type="ECO:0000313" key="1">
    <source>
        <dbReference type="EMBL" id="BCL60679.1"/>
    </source>
</evidence>
<organism evidence="1 2">
    <name type="scientific">Desulfomarina profundi</name>
    <dbReference type="NCBI Taxonomy" id="2772557"/>
    <lineage>
        <taxon>Bacteria</taxon>
        <taxon>Pseudomonadati</taxon>
        <taxon>Thermodesulfobacteriota</taxon>
        <taxon>Desulfobulbia</taxon>
        <taxon>Desulfobulbales</taxon>
        <taxon>Desulfobulbaceae</taxon>
        <taxon>Desulfomarina</taxon>
    </lineage>
</organism>
<proteinExistence type="predicted"/>
<gene>
    <name evidence="1" type="ORF">DGMP_13720</name>
</gene>